<dbReference type="Pfam" id="PF02518">
    <property type="entry name" value="HATPase_c"/>
    <property type="match status" value="1"/>
</dbReference>
<dbReference type="EMBL" id="FNDZ01000006">
    <property type="protein sequence ID" value="SDJ02832.1"/>
    <property type="molecule type" value="Genomic_DNA"/>
</dbReference>
<proteinExistence type="predicted"/>
<dbReference type="PANTHER" id="PTHR34220">
    <property type="entry name" value="SENSOR HISTIDINE KINASE YPDA"/>
    <property type="match status" value="1"/>
</dbReference>
<evidence type="ECO:0000259" key="10">
    <source>
        <dbReference type="PROSITE" id="PS50885"/>
    </source>
</evidence>
<dbReference type="InterPro" id="IPR033479">
    <property type="entry name" value="dCache_1"/>
</dbReference>
<keyword evidence="6 11" id="KW-0418">Kinase</keyword>
<keyword evidence="2" id="KW-1003">Cell membrane</keyword>
<protein>
    <submittedName>
        <fullName evidence="11">Two-component system, sensor histidine kinase YesM</fullName>
    </submittedName>
</protein>
<reference evidence="11 12" key="1">
    <citation type="submission" date="2016-10" db="EMBL/GenBank/DDBJ databases">
        <authorList>
            <person name="de Groot N.N."/>
        </authorList>
    </citation>
    <scope>NUCLEOTIDE SEQUENCE [LARGE SCALE GENOMIC DNA]</scope>
    <source>
        <strain evidence="11 12">CGMCC 1.5058</strain>
    </source>
</reference>
<name>A0A1G8QDJ0_9CLOT</name>
<dbReference type="InterPro" id="IPR010559">
    <property type="entry name" value="Sig_transdc_His_kin_internal"/>
</dbReference>
<feature type="transmembrane region" description="Helical" evidence="9">
    <location>
        <begin position="292"/>
        <end position="320"/>
    </location>
</feature>
<accession>A0A1G8QDJ0</accession>
<evidence type="ECO:0000256" key="6">
    <source>
        <dbReference type="ARBA" id="ARBA00022777"/>
    </source>
</evidence>
<dbReference type="Gene3D" id="3.30.565.10">
    <property type="entry name" value="Histidine kinase-like ATPase, C-terminal domain"/>
    <property type="match status" value="1"/>
</dbReference>
<evidence type="ECO:0000256" key="3">
    <source>
        <dbReference type="ARBA" id="ARBA00022553"/>
    </source>
</evidence>
<dbReference type="Proteomes" id="UP000183255">
    <property type="component" value="Unassembled WGS sequence"/>
</dbReference>
<keyword evidence="3" id="KW-0597">Phosphoprotein</keyword>
<evidence type="ECO:0000256" key="4">
    <source>
        <dbReference type="ARBA" id="ARBA00022679"/>
    </source>
</evidence>
<dbReference type="GO" id="GO:0005886">
    <property type="term" value="C:plasma membrane"/>
    <property type="evidence" value="ECO:0007669"/>
    <property type="project" value="UniProtKB-SubCell"/>
</dbReference>
<evidence type="ECO:0000256" key="1">
    <source>
        <dbReference type="ARBA" id="ARBA00004651"/>
    </source>
</evidence>
<comment type="subcellular location">
    <subcellularLocation>
        <location evidence="1">Cell membrane</location>
        <topology evidence="1">Multi-pass membrane protein</topology>
    </subcellularLocation>
</comment>
<dbReference type="PROSITE" id="PS50885">
    <property type="entry name" value="HAMP"/>
    <property type="match status" value="1"/>
</dbReference>
<keyword evidence="5 9" id="KW-0812">Transmembrane</keyword>
<dbReference type="InterPro" id="IPR003594">
    <property type="entry name" value="HATPase_dom"/>
</dbReference>
<dbReference type="Gene3D" id="6.10.340.10">
    <property type="match status" value="1"/>
</dbReference>
<dbReference type="SUPFAM" id="SSF55874">
    <property type="entry name" value="ATPase domain of HSP90 chaperone/DNA topoisomerase II/histidine kinase"/>
    <property type="match status" value="1"/>
</dbReference>
<evidence type="ECO:0000256" key="8">
    <source>
        <dbReference type="ARBA" id="ARBA00023136"/>
    </source>
</evidence>
<gene>
    <name evidence="11" type="ORF">SAMN05421804_106114</name>
</gene>
<evidence type="ECO:0000313" key="11">
    <source>
        <dbReference type="EMBL" id="SDJ02832.1"/>
    </source>
</evidence>
<evidence type="ECO:0000256" key="9">
    <source>
        <dbReference type="SAM" id="Phobius"/>
    </source>
</evidence>
<dbReference type="Pfam" id="PF02743">
    <property type="entry name" value="dCache_1"/>
    <property type="match status" value="1"/>
</dbReference>
<feature type="transmembrane region" description="Helical" evidence="9">
    <location>
        <begin position="12"/>
        <end position="36"/>
    </location>
</feature>
<dbReference type="Pfam" id="PF06580">
    <property type="entry name" value="His_kinase"/>
    <property type="match status" value="1"/>
</dbReference>
<dbReference type="GO" id="GO:0000155">
    <property type="term" value="F:phosphorelay sensor kinase activity"/>
    <property type="evidence" value="ECO:0007669"/>
    <property type="project" value="InterPro"/>
</dbReference>
<organism evidence="11 12">
    <name type="scientific">Proteiniclasticum ruminis</name>
    <dbReference type="NCBI Taxonomy" id="398199"/>
    <lineage>
        <taxon>Bacteria</taxon>
        <taxon>Bacillati</taxon>
        <taxon>Bacillota</taxon>
        <taxon>Clostridia</taxon>
        <taxon>Eubacteriales</taxon>
        <taxon>Clostridiaceae</taxon>
        <taxon>Proteiniclasticum</taxon>
    </lineage>
</organism>
<dbReference type="RefSeq" id="WP_031576729.1">
    <property type="nucleotide sequence ID" value="NZ_FNDZ01000006.1"/>
</dbReference>
<dbReference type="InterPro" id="IPR003660">
    <property type="entry name" value="HAMP_dom"/>
</dbReference>
<dbReference type="AlphaFoldDB" id="A0A1G8QDJ0"/>
<evidence type="ECO:0000313" key="12">
    <source>
        <dbReference type="Proteomes" id="UP000183255"/>
    </source>
</evidence>
<keyword evidence="8 9" id="KW-0472">Membrane</keyword>
<evidence type="ECO:0000256" key="7">
    <source>
        <dbReference type="ARBA" id="ARBA00022989"/>
    </source>
</evidence>
<sequence>MKELYKSLTIKSRIIILNITILIISISMSFVFISFINRKYTEREVGEAGIQTVNALKGNLSIIFDNVTQFSDLIYFDEDIQSSLRSIDSIYMDPYILSSIRKSLVNMILSGEYLSGVYIFDKYHNTYSSYKNAPEKVNSGEIRSTFWYHNLKKARGNGFFIHKSEGIILYRNQPNYISYIREIGDMNTYETLATLLVTIDARTLESYFEEVSAESNNDFFIVDGKNNYIIPPKNHEEDLKNKLDKMQEEEKPYVRVDLQGDRTILVKQDMGINDWQLVGAFKTDKLEVMAPYYTTAIAIIVVINILFVFISSMILTRLIFKPLSKVGNHMRMVEKGHFMEMAIDKHPNEINELKRIFNGMTLSIRNLIAKVKEEEQIIAKGKLDIINAQINPHFLYNTLDAVSALALMEDYQNCFKITQALGSFYRNSLNSGLDLISIRDEIESIKSYITILNIRYDNNIEVLFDVEEDLLHEKVLKLILQPPVENAIHHGIRSRSGKGTIWINIFERDGEIIFAVSDNGKGMSEKRVEEVLKGECKTGKSGFGLHGQMERIRLYYDIDDPISIHSVEGVGTEVTIRVRRLKEGKK</sequence>
<evidence type="ECO:0000256" key="2">
    <source>
        <dbReference type="ARBA" id="ARBA00022475"/>
    </source>
</evidence>
<dbReference type="PANTHER" id="PTHR34220:SF7">
    <property type="entry name" value="SENSOR HISTIDINE KINASE YPDA"/>
    <property type="match status" value="1"/>
</dbReference>
<feature type="domain" description="HAMP" evidence="10">
    <location>
        <begin position="317"/>
        <end position="369"/>
    </location>
</feature>
<keyword evidence="7 9" id="KW-1133">Transmembrane helix</keyword>
<evidence type="ECO:0000256" key="5">
    <source>
        <dbReference type="ARBA" id="ARBA00022692"/>
    </source>
</evidence>
<keyword evidence="4" id="KW-0808">Transferase</keyword>
<dbReference type="InterPro" id="IPR050640">
    <property type="entry name" value="Bact_2-comp_sensor_kinase"/>
</dbReference>
<dbReference type="InterPro" id="IPR036890">
    <property type="entry name" value="HATPase_C_sf"/>
</dbReference>